<evidence type="ECO:0000313" key="2">
    <source>
        <dbReference type="Proteomes" id="UP000054783"/>
    </source>
</evidence>
<comment type="caution">
    <text evidence="1">The sequence shown here is derived from an EMBL/GenBank/DDBJ whole genome shotgun (WGS) entry which is preliminary data.</text>
</comment>
<protein>
    <submittedName>
        <fullName evidence="1">Uncharacterized protein</fullName>
    </submittedName>
</protein>
<dbReference type="EMBL" id="JYDQ01000117">
    <property type="protein sequence ID" value="KRY14389.1"/>
    <property type="molecule type" value="Genomic_DNA"/>
</dbReference>
<organism evidence="1 2">
    <name type="scientific">Trichinella patagoniensis</name>
    <dbReference type="NCBI Taxonomy" id="990121"/>
    <lineage>
        <taxon>Eukaryota</taxon>
        <taxon>Metazoa</taxon>
        <taxon>Ecdysozoa</taxon>
        <taxon>Nematoda</taxon>
        <taxon>Enoplea</taxon>
        <taxon>Dorylaimia</taxon>
        <taxon>Trichinellida</taxon>
        <taxon>Trichinellidae</taxon>
        <taxon>Trichinella</taxon>
    </lineage>
</organism>
<feature type="non-terminal residue" evidence="1">
    <location>
        <position position="1"/>
    </location>
</feature>
<name>A0A0V0ZP59_9BILA</name>
<gene>
    <name evidence="1" type="ORF">T12_103</name>
</gene>
<accession>A0A0V0ZP59</accession>
<dbReference type="Proteomes" id="UP000054783">
    <property type="component" value="Unassembled WGS sequence"/>
</dbReference>
<keyword evidence="2" id="KW-1185">Reference proteome</keyword>
<reference evidence="1 2" key="1">
    <citation type="submission" date="2015-01" db="EMBL/GenBank/DDBJ databases">
        <title>Evolution of Trichinella species and genotypes.</title>
        <authorList>
            <person name="Korhonen P.K."/>
            <person name="Edoardo P."/>
            <person name="Giuseppe L.R."/>
            <person name="Gasser R.B."/>
        </authorList>
    </citation>
    <scope>NUCLEOTIDE SEQUENCE [LARGE SCALE GENOMIC DNA]</scope>
    <source>
        <strain evidence="1">ISS2496</strain>
    </source>
</reference>
<sequence>LSSAKTGTCMRIEYKRNRTFGIKSLPNLPLVEKHNIQIEERDFKFENVCYYVQFYGKLAGKQSKNKLQLNFPIKEIYQIDIVQLYESKLFECTIEMRIETLNYFERLTSD</sequence>
<evidence type="ECO:0000313" key="1">
    <source>
        <dbReference type="EMBL" id="KRY14389.1"/>
    </source>
</evidence>
<proteinExistence type="predicted"/>
<dbReference type="AlphaFoldDB" id="A0A0V0ZP59"/>